<reference evidence="12 13" key="1">
    <citation type="submission" date="2015-12" db="EMBL/GenBank/DDBJ databases">
        <title>Complete genome of Lacimicrobium alkaliphilum KCTC 32984.</title>
        <authorList>
            <person name="Kim S.-G."/>
            <person name="Lee Y.-J."/>
        </authorList>
    </citation>
    <scope>NUCLEOTIDE SEQUENCE [LARGE SCALE GENOMIC DNA]</scope>
    <source>
        <strain evidence="12 13">YelD216</strain>
    </source>
</reference>
<dbReference type="SUPFAM" id="SSF52440">
    <property type="entry name" value="PreATP-grasp domain"/>
    <property type="match status" value="1"/>
</dbReference>
<dbReference type="GO" id="GO:0004363">
    <property type="term" value="F:glutathione synthase activity"/>
    <property type="evidence" value="ECO:0007669"/>
    <property type="project" value="UniProtKB-EC"/>
</dbReference>
<gene>
    <name evidence="12" type="ORF">AT746_00050</name>
</gene>
<comment type="similarity">
    <text evidence="3">Belongs to the eukaryotic GSH synthase family.</text>
</comment>
<dbReference type="Gene3D" id="1.10.1080.10">
    <property type="entry name" value="Glutathione Synthetase, Chain A, domain 3"/>
    <property type="match status" value="1"/>
</dbReference>
<dbReference type="UniPathway" id="UPA00142">
    <property type="reaction ID" value="UER00210"/>
</dbReference>
<dbReference type="InterPro" id="IPR005615">
    <property type="entry name" value="Glutathione_synthase"/>
</dbReference>
<dbReference type="Gene3D" id="3.30.1490.50">
    <property type="match status" value="1"/>
</dbReference>
<evidence type="ECO:0000256" key="9">
    <source>
        <dbReference type="ARBA" id="ARBA00022840"/>
    </source>
</evidence>
<dbReference type="InterPro" id="IPR037013">
    <property type="entry name" value="GSH-S_sub-bd_sf"/>
</dbReference>
<proteinExistence type="inferred from homology"/>
<evidence type="ECO:0000256" key="3">
    <source>
        <dbReference type="ARBA" id="ARBA00010385"/>
    </source>
</evidence>
<dbReference type="Proteomes" id="UP000068447">
    <property type="component" value="Chromosome"/>
</dbReference>
<keyword evidence="6" id="KW-0317">Glutathione biosynthesis</keyword>
<dbReference type="PANTHER" id="PTHR11130">
    <property type="entry name" value="GLUTATHIONE SYNTHETASE"/>
    <property type="match status" value="1"/>
</dbReference>
<sequence>MINHLQRVNPDWDQAMIKERVGMLDRAGNFAPLPVSLSPWRLTASQWQQAQDNSRLLGRLLSSISNQGNWLLENLNPLISGNSLTGILAKQLLQLDPAQIRAVGLPLMRHDMLLDTADKWRWVESNSIAAGMGPLSDNWQQLLKQQQALCCQADNPAIVRQSALLAGAAVVMRRRFDNQAPLLLFVVEQQEDNLFDQQILAEAIEIRGVRVARVSLAQLAGLPTRGRRLYWPGDKPGAGSAVDLVYFRTGYNRQDYQNAEQLALRATLETLDLVLCPNIALQLAGSKWVQARIYETLQDPWTGAQFQRNLSLSLADMAGLHTLLVPAHTLTNADNKTIGGRLNQGWLLKSEQEGGGSVLKGQDAIDNLKQGIGADTGWIVMAPIDSQIRQARLTLLKAGQWQEWAGSISELGVFTLGHSHQYGGYLLRSKPAGQLEGGVHRGGAVLDSLQVF</sequence>
<comment type="cofactor">
    <cofactor evidence="1">
        <name>Mg(2+)</name>
        <dbReference type="ChEBI" id="CHEBI:18420"/>
    </cofactor>
</comment>
<dbReference type="AlphaFoldDB" id="A0A0U2ZCL3"/>
<keyword evidence="13" id="KW-1185">Reference proteome</keyword>
<keyword evidence="10" id="KW-0460">Magnesium</keyword>
<dbReference type="SUPFAM" id="SSF56059">
    <property type="entry name" value="Glutathione synthetase ATP-binding domain-like"/>
    <property type="match status" value="1"/>
</dbReference>
<dbReference type="GO" id="GO:0043295">
    <property type="term" value="F:glutathione binding"/>
    <property type="evidence" value="ECO:0007669"/>
    <property type="project" value="TreeGrafter"/>
</dbReference>
<dbReference type="GO" id="GO:0005524">
    <property type="term" value="F:ATP binding"/>
    <property type="evidence" value="ECO:0007669"/>
    <property type="project" value="UniProtKB-KW"/>
</dbReference>
<dbReference type="RefSeq" id="WP_062474690.1">
    <property type="nucleotide sequence ID" value="NZ_CP013650.1"/>
</dbReference>
<dbReference type="PANTHER" id="PTHR11130:SF0">
    <property type="entry name" value="GLUTATHIONE SYNTHETASE"/>
    <property type="match status" value="1"/>
</dbReference>
<evidence type="ECO:0000313" key="13">
    <source>
        <dbReference type="Proteomes" id="UP000068447"/>
    </source>
</evidence>
<evidence type="ECO:0000256" key="8">
    <source>
        <dbReference type="ARBA" id="ARBA00022741"/>
    </source>
</evidence>
<keyword evidence="9" id="KW-0067">ATP-binding</keyword>
<dbReference type="InterPro" id="IPR016185">
    <property type="entry name" value="PreATP-grasp_dom_sf"/>
</dbReference>
<dbReference type="Gene3D" id="3.30.470.20">
    <property type="entry name" value="ATP-grasp fold, B domain"/>
    <property type="match status" value="1"/>
</dbReference>
<accession>A0A0U2ZCL3</accession>
<dbReference type="Gene3D" id="3.40.50.1760">
    <property type="entry name" value="Glutathione synthase, substrate-binding domain superfamily, eukaryotic"/>
    <property type="match status" value="1"/>
</dbReference>
<dbReference type="Gene3D" id="3.30.1490.80">
    <property type="match status" value="1"/>
</dbReference>
<protein>
    <recommendedName>
        <fullName evidence="4">glutathione synthase</fullName>
        <ecNumber evidence="4">6.3.2.3</ecNumber>
    </recommendedName>
</protein>
<evidence type="ECO:0000259" key="11">
    <source>
        <dbReference type="Pfam" id="PF03199"/>
    </source>
</evidence>
<keyword evidence="5" id="KW-0436">Ligase</keyword>
<evidence type="ECO:0000256" key="5">
    <source>
        <dbReference type="ARBA" id="ARBA00022598"/>
    </source>
</evidence>
<comment type="pathway">
    <text evidence="2">Sulfur metabolism; glutathione biosynthesis; glutathione from L-cysteine and L-glutamate: step 2/2.</text>
</comment>
<evidence type="ECO:0000256" key="4">
    <source>
        <dbReference type="ARBA" id="ARBA00012214"/>
    </source>
</evidence>
<dbReference type="OrthoDB" id="5590030at2"/>
<dbReference type="InterPro" id="IPR014709">
    <property type="entry name" value="Glutathione_synthase_C_euk"/>
</dbReference>
<evidence type="ECO:0000256" key="6">
    <source>
        <dbReference type="ARBA" id="ARBA00022684"/>
    </source>
</evidence>
<dbReference type="InterPro" id="IPR004887">
    <property type="entry name" value="GSH_synth_subst-bd"/>
</dbReference>
<dbReference type="PIRSF" id="PIRSF001558">
    <property type="entry name" value="GSHase"/>
    <property type="match status" value="1"/>
</dbReference>
<dbReference type="Pfam" id="PF03917">
    <property type="entry name" value="GSH_synth_ATP"/>
    <property type="match status" value="1"/>
</dbReference>
<dbReference type="GO" id="GO:0005829">
    <property type="term" value="C:cytosol"/>
    <property type="evidence" value="ECO:0007669"/>
    <property type="project" value="TreeGrafter"/>
</dbReference>
<organism evidence="12 13">
    <name type="scientific">Lacimicrobium alkaliphilum</name>
    <dbReference type="NCBI Taxonomy" id="1526571"/>
    <lineage>
        <taxon>Bacteria</taxon>
        <taxon>Pseudomonadati</taxon>
        <taxon>Pseudomonadota</taxon>
        <taxon>Gammaproteobacteria</taxon>
        <taxon>Alteromonadales</taxon>
        <taxon>Alteromonadaceae</taxon>
        <taxon>Lacimicrobium</taxon>
    </lineage>
</organism>
<evidence type="ECO:0000313" key="12">
    <source>
        <dbReference type="EMBL" id="ALS96823.1"/>
    </source>
</evidence>
<dbReference type="EC" id="6.3.2.3" evidence="4"/>
<evidence type="ECO:0000256" key="7">
    <source>
        <dbReference type="ARBA" id="ARBA00022723"/>
    </source>
</evidence>
<dbReference type="InterPro" id="IPR014049">
    <property type="entry name" value="Glutathione_synthase_N_euk"/>
</dbReference>
<dbReference type="GO" id="GO:0046872">
    <property type="term" value="F:metal ion binding"/>
    <property type="evidence" value="ECO:0007669"/>
    <property type="project" value="UniProtKB-KW"/>
</dbReference>
<feature type="domain" description="Glutathione synthase substrate-binding" evidence="11">
    <location>
        <begin position="183"/>
        <end position="284"/>
    </location>
</feature>
<dbReference type="InterPro" id="IPR014042">
    <property type="entry name" value="Glutathione_synthase_a-hlx"/>
</dbReference>
<name>A0A0U2ZCL3_9ALTE</name>
<dbReference type="KEGG" id="lal:AT746_00050"/>
<dbReference type="EMBL" id="CP013650">
    <property type="protein sequence ID" value="ALS96823.1"/>
    <property type="molecule type" value="Genomic_DNA"/>
</dbReference>
<evidence type="ECO:0000256" key="1">
    <source>
        <dbReference type="ARBA" id="ARBA00001946"/>
    </source>
</evidence>
<dbReference type="Pfam" id="PF03199">
    <property type="entry name" value="GSH_synthase"/>
    <property type="match status" value="1"/>
</dbReference>
<keyword evidence="8" id="KW-0547">Nucleotide-binding</keyword>
<evidence type="ECO:0000256" key="10">
    <source>
        <dbReference type="ARBA" id="ARBA00022842"/>
    </source>
</evidence>
<dbReference type="STRING" id="1526571.AT746_00050"/>
<keyword evidence="7" id="KW-0479">Metal-binding</keyword>
<evidence type="ECO:0000256" key="2">
    <source>
        <dbReference type="ARBA" id="ARBA00004965"/>
    </source>
</evidence>